<name>A0A4Y2CXR2_ARAVE</name>
<keyword evidence="2" id="KW-1185">Reference proteome</keyword>
<dbReference type="Proteomes" id="UP000499080">
    <property type="component" value="Unassembled WGS sequence"/>
</dbReference>
<comment type="caution">
    <text evidence="1">The sequence shown here is derived from an EMBL/GenBank/DDBJ whole genome shotgun (WGS) entry which is preliminary data.</text>
</comment>
<evidence type="ECO:0000313" key="1">
    <source>
        <dbReference type="EMBL" id="GBM08085.1"/>
    </source>
</evidence>
<accession>A0A4Y2CXR2</accession>
<evidence type="ECO:0000313" key="2">
    <source>
        <dbReference type="Proteomes" id="UP000499080"/>
    </source>
</evidence>
<dbReference type="AlphaFoldDB" id="A0A4Y2CXR2"/>
<gene>
    <name evidence="1" type="ORF">AVEN_122998_1</name>
</gene>
<proteinExistence type="predicted"/>
<evidence type="ECO:0008006" key="3">
    <source>
        <dbReference type="Google" id="ProtNLM"/>
    </source>
</evidence>
<protein>
    <recommendedName>
        <fullName evidence="3">Reverse transcriptase domain-containing protein</fullName>
    </recommendedName>
</protein>
<dbReference type="OrthoDB" id="411871at2759"/>
<organism evidence="1 2">
    <name type="scientific">Araneus ventricosus</name>
    <name type="common">Orbweaver spider</name>
    <name type="synonym">Epeira ventricosa</name>
    <dbReference type="NCBI Taxonomy" id="182803"/>
    <lineage>
        <taxon>Eukaryota</taxon>
        <taxon>Metazoa</taxon>
        <taxon>Ecdysozoa</taxon>
        <taxon>Arthropoda</taxon>
        <taxon>Chelicerata</taxon>
        <taxon>Arachnida</taxon>
        <taxon>Araneae</taxon>
        <taxon>Araneomorphae</taxon>
        <taxon>Entelegynae</taxon>
        <taxon>Araneoidea</taxon>
        <taxon>Araneidae</taxon>
        <taxon>Araneus</taxon>
    </lineage>
</organism>
<dbReference type="EMBL" id="BGPR01000251">
    <property type="protein sequence ID" value="GBM08085.1"/>
    <property type="molecule type" value="Genomic_DNA"/>
</dbReference>
<reference evidence="1 2" key="1">
    <citation type="journal article" date="2019" name="Sci. Rep.">
        <title>Orb-weaving spider Araneus ventricosus genome elucidates the spidroin gene catalogue.</title>
        <authorList>
            <person name="Kono N."/>
            <person name="Nakamura H."/>
            <person name="Ohtoshi R."/>
            <person name="Moran D.A.P."/>
            <person name="Shinohara A."/>
            <person name="Yoshida Y."/>
            <person name="Fujiwara M."/>
            <person name="Mori M."/>
            <person name="Tomita M."/>
            <person name="Arakawa K."/>
        </authorList>
    </citation>
    <scope>NUCLEOTIDE SEQUENCE [LARGE SCALE GENOMIC DNA]</scope>
</reference>
<sequence>MFWNLIADGILAEEFPPDVHLQEFADDFDFQICSGTREGLKILAQEALDIFKTWTDKNQVQISTSKSAYMLIGKLVRGPTIKWGAESIKRSLTIKYLGIILHESLNWAAHIKRQDMKAAFTHQRTAKIAGATWSLKQEHRRILYSTEINPDDPKEVSIIHHRSPSYHTNSCPAVYNWNLTSLLKG</sequence>